<dbReference type="KEGG" id="cmar:IMCC12053_3069"/>
<evidence type="ECO:0000256" key="2">
    <source>
        <dbReference type="ARBA" id="ARBA00022692"/>
    </source>
</evidence>
<keyword evidence="6" id="KW-1185">Reference proteome</keyword>
<dbReference type="InterPro" id="IPR050638">
    <property type="entry name" value="AA-Vitamin_Transporters"/>
</dbReference>
<gene>
    <name evidence="5" type="ORF">IMCC12053_3069</name>
</gene>
<dbReference type="InterPro" id="IPR037185">
    <property type="entry name" value="EmrE-like"/>
</dbReference>
<dbReference type="STRING" id="1397108.IMCC12053_3069"/>
<dbReference type="EMBL" id="CP012023">
    <property type="protein sequence ID" value="ALI57016.1"/>
    <property type="molecule type" value="Genomic_DNA"/>
</dbReference>
<dbReference type="InterPro" id="IPR000620">
    <property type="entry name" value="EamA_dom"/>
</dbReference>
<organism evidence="5 6">
    <name type="scientific">Celeribacter marinus</name>
    <dbReference type="NCBI Taxonomy" id="1397108"/>
    <lineage>
        <taxon>Bacteria</taxon>
        <taxon>Pseudomonadati</taxon>
        <taxon>Pseudomonadota</taxon>
        <taxon>Alphaproteobacteria</taxon>
        <taxon>Rhodobacterales</taxon>
        <taxon>Roseobacteraceae</taxon>
        <taxon>Celeribacter</taxon>
    </lineage>
</organism>
<dbReference type="Pfam" id="PF00892">
    <property type="entry name" value="EamA"/>
    <property type="match status" value="2"/>
</dbReference>
<accession>A0A0N9ZT06</accession>
<dbReference type="AlphaFoldDB" id="A0A0N9ZT06"/>
<dbReference type="GO" id="GO:0016020">
    <property type="term" value="C:membrane"/>
    <property type="evidence" value="ECO:0007669"/>
    <property type="project" value="UniProtKB-SubCell"/>
</dbReference>
<keyword evidence="4" id="KW-0472">Membrane</keyword>
<keyword evidence="3" id="KW-1133">Transmembrane helix</keyword>
<evidence type="ECO:0000256" key="1">
    <source>
        <dbReference type="ARBA" id="ARBA00004141"/>
    </source>
</evidence>
<keyword evidence="2" id="KW-0812">Transmembrane</keyword>
<evidence type="ECO:0000256" key="4">
    <source>
        <dbReference type="ARBA" id="ARBA00023136"/>
    </source>
</evidence>
<dbReference type="SUPFAM" id="SSF103481">
    <property type="entry name" value="Multidrug resistance efflux transporter EmrE"/>
    <property type="match status" value="2"/>
</dbReference>
<dbReference type="PANTHER" id="PTHR32322:SF9">
    <property type="entry name" value="AMINO-ACID METABOLITE EFFLUX PUMP-RELATED"/>
    <property type="match status" value="1"/>
</dbReference>
<dbReference type="PATRIC" id="fig|1397108.4.peg.3153"/>
<sequence>MNLFLLTALAMVAFAANSILNRVGLSGGDIGPAGFAMIRLASGAIVLLALLWAQGTRVAARPKPNMAAVAALTTYIVGFSFAYVSLDAGLGALLLFGGVQFTMFLGAFWSGQPIAARRWVGMAISLGGLCVLVWPSSTVTMPLGAVALMLAAALGWGIYSLIGTRVSDPLAATAWNFAYALPLAAIVCVPFVRGEPLGAQGITAAIVSGGLTSGLGYALWYRLLPRLGATTAALAQLSVPVIALGAGLILLDEPATIRAVVACALVCGGIAFALVTSKASKRV</sequence>
<reference evidence="5 6" key="1">
    <citation type="submission" date="2015-05" db="EMBL/GenBank/DDBJ databases">
        <authorList>
            <person name="Wang D.B."/>
            <person name="Wang M."/>
        </authorList>
    </citation>
    <scope>NUCLEOTIDE SEQUENCE [LARGE SCALE GENOMIC DNA]</scope>
    <source>
        <strain evidence="5 6">IMCC 12053</strain>
    </source>
</reference>
<dbReference type="PANTHER" id="PTHR32322">
    <property type="entry name" value="INNER MEMBRANE TRANSPORTER"/>
    <property type="match status" value="1"/>
</dbReference>
<comment type="subcellular location">
    <subcellularLocation>
        <location evidence="1">Membrane</location>
        <topology evidence="1">Multi-pass membrane protein</topology>
    </subcellularLocation>
</comment>
<dbReference type="OrthoDB" id="321830at2"/>
<evidence type="ECO:0000313" key="6">
    <source>
        <dbReference type="Proteomes" id="UP000064920"/>
    </source>
</evidence>
<evidence type="ECO:0000313" key="5">
    <source>
        <dbReference type="EMBL" id="ALI57016.1"/>
    </source>
</evidence>
<dbReference type="RefSeq" id="WP_062220450.1">
    <property type="nucleotide sequence ID" value="NZ_CP012023.1"/>
</dbReference>
<protein>
    <submittedName>
        <fullName evidence="5">Permease of the drug/metabolite transporter (DMT) superfamily</fullName>
    </submittedName>
</protein>
<proteinExistence type="predicted"/>
<dbReference type="Proteomes" id="UP000064920">
    <property type="component" value="Chromosome"/>
</dbReference>
<name>A0A0N9ZT06_9RHOB</name>
<evidence type="ECO:0000256" key="3">
    <source>
        <dbReference type="ARBA" id="ARBA00022989"/>
    </source>
</evidence>